<evidence type="ECO:0000313" key="2">
    <source>
        <dbReference type="Proteomes" id="UP001649381"/>
    </source>
</evidence>
<organism evidence="1 2">
    <name type="scientific">Pseudalkalibacillus berkeleyi</name>
    <dbReference type="NCBI Taxonomy" id="1069813"/>
    <lineage>
        <taxon>Bacteria</taxon>
        <taxon>Bacillati</taxon>
        <taxon>Bacillota</taxon>
        <taxon>Bacilli</taxon>
        <taxon>Bacillales</taxon>
        <taxon>Fictibacillaceae</taxon>
        <taxon>Pseudalkalibacillus</taxon>
    </lineage>
</organism>
<comment type="caution">
    <text evidence="1">The sequence shown here is derived from an EMBL/GenBank/DDBJ whole genome shotgun (WGS) entry which is preliminary data.</text>
</comment>
<accession>A0ABS9H0L4</accession>
<gene>
    <name evidence="1" type="ORF">L2716_06125</name>
</gene>
<reference evidence="1 2" key="1">
    <citation type="submission" date="2022-01" db="EMBL/GenBank/DDBJ databases">
        <title>Alkalihalobacillus sp. EGI L200015, a novel bacterium isolated from a salt lake sediment.</title>
        <authorList>
            <person name="Gao L."/>
            <person name="Fang B.-Z."/>
            <person name="Li W.-J."/>
        </authorList>
    </citation>
    <scope>NUCLEOTIDE SEQUENCE [LARGE SCALE GENOMIC DNA]</scope>
    <source>
        <strain evidence="1 2">KCTC 12718</strain>
    </source>
</reference>
<keyword evidence="2" id="KW-1185">Reference proteome</keyword>
<dbReference type="Proteomes" id="UP001649381">
    <property type="component" value="Unassembled WGS sequence"/>
</dbReference>
<protein>
    <submittedName>
        <fullName evidence="1">DUF4085 domain-containing protein</fullName>
    </submittedName>
</protein>
<evidence type="ECO:0000313" key="1">
    <source>
        <dbReference type="EMBL" id="MCF6137303.1"/>
    </source>
</evidence>
<dbReference type="EMBL" id="JAKIJS010000001">
    <property type="protein sequence ID" value="MCF6137303.1"/>
    <property type="molecule type" value="Genomic_DNA"/>
</dbReference>
<sequence length="104" mass="12596">MIQSDWKLVNVKLQKTLEDWEKMQRTTGDEGAEWAERFERHFYEMIEAVKDWYEHLNDQPDSYEQFESMSEIEEIQNQLPGPLLINFLTELEDIYDGIKKKSYD</sequence>
<dbReference type="RefSeq" id="WP_236332786.1">
    <property type="nucleotide sequence ID" value="NZ_JAKIJS010000001.1"/>
</dbReference>
<proteinExistence type="predicted"/>
<name>A0ABS9H0L4_9BACL</name>